<accession>A0A9J6ZA06</accession>
<feature type="chain" id="PRO_5039910349" description="Lipoprotein" evidence="1">
    <location>
        <begin position="20"/>
        <end position="189"/>
    </location>
</feature>
<evidence type="ECO:0000313" key="3">
    <source>
        <dbReference type="Proteomes" id="UP001056756"/>
    </source>
</evidence>
<protein>
    <recommendedName>
        <fullName evidence="4">Lipoprotein</fullName>
    </recommendedName>
</protein>
<dbReference type="EMBL" id="CP097899">
    <property type="protein sequence ID" value="URN92868.1"/>
    <property type="molecule type" value="Genomic_DNA"/>
</dbReference>
<dbReference type="AlphaFoldDB" id="A0A9J6ZA06"/>
<dbReference type="KEGG" id="plig:NAG76_13555"/>
<evidence type="ECO:0008006" key="4">
    <source>
        <dbReference type="Google" id="ProtNLM"/>
    </source>
</evidence>
<gene>
    <name evidence="2" type="ORF">NAG76_13555</name>
</gene>
<feature type="signal peptide" evidence="1">
    <location>
        <begin position="1"/>
        <end position="19"/>
    </location>
</feature>
<dbReference type="Proteomes" id="UP001056756">
    <property type="component" value="Chromosome"/>
</dbReference>
<sequence length="189" mass="20921">MKKLLIVALIVCISLLAGCSNSNNNSGSGLKEIKTSDLCVTNINLDAKICYGDEKKKVETIVGEGEGSSTLITYDNGIRVMYRGDKVAGVILTEESDGVFESVIDVSMGDSKKVIKDKLGNDNAIDTIAKNLDYFYDSDVKHFIKETSSNKKSTKEEMEKVYVISFLFDPAGKADTIMWLDWRMAMYLQ</sequence>
<dbReference type="PROSITE" id="PS51257">
    <property type="entry name" value="PROKAR_LIPOPROTEIN"/>
    <property type="match status" value="1"/>
</dbReference>
<organism evidence="2 3">
    <name type="scientific">Candidatus Pristimantibacillus lignocellulolyticus</name>
    <dbReference type="NCBI Taxonomy" id="2994561"/>
    <lineage>
        <taxon>Bacteria</taxon>
        <taxon>Bacillati</taxon>
        <taxon>Bacillota</taxon>
        <taxon>Bacilli</taxon>
        <taxon>Bacillales</taxon>
        <taxon>Paenibacillaceae</taxon>
        <taxon>Candidatus Pristimantibacillus</taxon>
    </lineage>
</organism>
<name>A0A9J6ZA06_9BACL</name>
<evidence type="ECO:0000313" key="2">
    <source>
        <dbReference type="EMBL" id="URN92868.1"/>
    </source>
</evidence>
<evidence type="ECO:0000256" key="1">
    <source>
        <dbReference type="SAM" id="SignalP"/>
    </source>
</evidence>
<reference evidence="2" key="1">
    <citation type="submission" date="2022-05" db="EMBL/GenBank/DDBJ databases">
        <title>Novel bacterial taxa in a minimal lignocellulolytic consortium and its capacity to transform plastics disclosed by genome-resolved metagenomics.</title>
        <authorList>
            <person name="Rodriguez C.A.D."/>
            <person name="Diaz-Garcia L."/>
            <person name="Herrera K."/>
            <person name="Tarazona N.A."/>
            <person name="Sproer C."/>
            <person name="Overmann J."/>
            <person name="Jimenez D.J."/>
        </authorList>
    </citation>
    <scope>NUCLEOTIDE SEQUENCE</scope>
    <source>
        <strain evidence="2">MAG5</strain>
    </source>
</reference>
<proteinExistence type="predicted"/>
<keyword evidence="1" id="KW-0732">Signal</keyword>